<proteinExistence type="predicted"/>
<dbReference type="AlphaFoldDB" id="A0A2T3BFD1"/>
<dbReference type="GeneID" id="36571521"/>
<gene>
    <name evidence="1" type="ORF">M430DRAFT_163011</name>
</gene>
<keyword evidence="2" id="KW-1185">Reference proteome</keyword>
<name>A0A2T3BFD1_AMORE</name>
<evidence type="ECO:0000313" key="2">
    <source>
        <dbReference type="Proteomes" id="UP000241818"/>
    </source>
</evidence>
<reference evidence="1 2" key="1">
    <citation type="journal article" date="2018" name="New Phytol.">
        <title>Comparative genomics and transcriptomics depict ericoid mycorrhizal fungi as versatile saprotrophs and plant mutualists.</title>
        <authorList>
            <person name="Martino E."/>
            <person name="Morin E."/>
            <person name="Grelet G.A."/>
            <person name="Kuo A."/>
            <person name="Kohler A."/>
            <person name="Daghino S."/>
            <person name="Barry K.W."/>
            <person name="Cichocki N."/>
            <person name="Clum A."/>
            <person name="Dockter R.B."/>
            <person name="Hainaut M."/>
            <person name="Kuo R.C."/>
            <person name="LaButti K."/>
            <person name="Lindahl B.D."/>
            <person name="Lindquist E.A."/>
            <person name="Lipzen A."/>
            <person name="Khouja H.R."/>
            <person name="Magnuson J."/>
            <person name="Murat C."/>
            <person name="Ohm R.A."/>
            <person name="Singer S.W."/>
            <person name="Spatafora J.W."/>
            <person name="Wang M."/>
            <person name="Veneault-Fourrey C."/>
            <person name="Henrissat B."/>
            <person name="Grigoriev I.V."/>
            <person name="Martin F.M."/>
            <person name="Perotto S."/>
        </authorList>
    </citation>
    <scope>NUCLEOTIDE SEQUENCE [LARGE SCALE GENOMIC DNA]</scope>
    <source>
        <strain evidence="1 2">ATCC 22711</strain>
    </source>
</reference>
<accession>A0A2T3BFD1</accession>
<protein>
    <submittedName>
        <fullName evidence="1">Uncharacterized protein</fullName>
    </submittedName>
</protein>
<evidence type="ECO:0000313" key="1">
    <source>
        <dbReference type="EMBL" id="PSS28092.1"/>
    </source>
</evidence>
<sequence length="128" mass="14300">MAFCPQSVHHSYRHPFMTFSSSIRHYYTTGADGFFSSRAAINGLFHFGVLAMTIFATTTRQELVFSAGVLFVCFCSWPTSTELLSRPIHHIAGIRRLFIPVFNLPPLQYTVGTDGFLSAHLSPLPSSR</sequence>
<dbReference type="EMBL" id="KZ679006">
    <property type="protein sequence ID" value="PSS28092.1"/>
    <property type="molecule type" value="Genomic_DNA"/>
</dbReference>
<organism evidence="1 2">
    <name type="scientific">Amorphotheca resinae ATCC 22711</name>
    <dbReference type="NCBI Taxonomy" id="857342"/>
    <lineage>
        <taxon>Eukaryota</taxon>
        <taxon>Fungi</taxon>
        <taxon>Dikarya</taxon>
        <taxon>Ascomycota</taxon>
        <taxon>Pezizomycotina</taxon>
        <taxon>Leotiomycetes</taxon>
        <taxon>Helotiales</taxon>
        <taxon>Amorphothecaceae</taxon>
        <taxon>Amorphotheca</taxon>
    </lineage>
</organism>
<dbReference type="RefSeq" id="XP_024725617.1">
    <property type="nucleotide sequence ID" value="XM_024863440.1"/>
</dbReference>
<dbReference type="InParanoid" id="A0A2T3BFD1"/>
<dbReference type="Proteomes" id="UP000241818">
    <property type="component" value="Unassembled WGS sequence"/>
</dbReference>